<proteinExistence type="predicted"/>
<dbReference type="EMBL" id="CAUEEQ010024879">
    <property type="protein sequence ID" value="CAJ0946078.1"/>
    <property type="molecule type" value="Genomic_DNA"/>
</dbReference>
<gene>
    <name evidence="4" type="ORF">RIMI_LOCUS11150119</name>
</gene>
<dbReference type="SMART" id="SM00225">
    <property type="entry name" value="BTB"/>
    <property type="match status" value="1"/>
</dbReference>
<dbReference type="Gene3D" id="1.25.40.420">
    <property type="match status" value="1"/>
</dbReference>
<feature type="domain" description="BTB" evidence="3">
    <location>
        <begin position="5"/>
        <end position="72"/>
    </location>
</feature>
<dbReference type="Gene3D" id="3.30.710.10">
    <property type="entry name" value="Potassium Channel Kv1.1, Chain A"/>
    <property type="match status" value="1"/>
</dbReference>
<dbReference type="InterPro" id="IPR011705">
    <property type="entry name" value="BACK"/>
</dbReference>
<sequence>MDEVDDVILEVDRKLFHVEKSLLAAESSYFQIMFYGGFKESTLHKIHLNGVNKECFQTLLDFVKNGSMELNQGNVTDLLESADFLDLRKAKQFCIAFLVHELKVSNCLGMMSYSQQYGCIELYESAVSVAVTHLSELMNDYEDEFTQLDKETLETLLQTDDLYVSSEDLVFDAVMKWVMVDTTREKNFEELVALVRPEFLSLTFLDVLVKQLQRAKGQDPYFRLLETLNSNPPITWRTMGEVMSTSRTYDTLYVLGGKHEKEEQELYIYQPRSNTWRACSPLQRKNLTQYAVATVDNTQFLPEND</sequence>
<keyword evidence="1" id="KW-0880">Kelch repeat</keyword>
<dbReference type="InterPro" id="IPR000210">
    <property type="entry name" value="BTB/POZ_dom"/>
</dbReference>
<dbReference type="Proteomes" id="UP001176940">
    <property type="component" value="Unassembled WGS sequence"/>
</dbReference>
<name>A0ABN9LR15_9NEOB</name>
<dbReference type="InterPro" id="IPR011333">
    <property type="entry name" value="SKP1/BTB/POZ_sf"/>
</dbReference>
<evidence type="ECO:0000313" key="5">
    <source>
        <dbReference type="Proteomes" id="UP001176940"/>
    </source>
</evidence>
<evidence type="ECO:0000256" key="1">
    <source>
        <dbReference type="ARBA" id="ARBA00022441"/>
    </source>
</evidence>
<evidence type="ECO:0000259" key="3">
    <source>
        <dbReference type="PROSITE" id="PS50097"/>
    </source>
</evidence>
<dbReference type="SUPFAM" id="SSF54695">
    <property type="entry name" value="POZ domain"/>
    <property type="match status" value="1"/>
</dbReference>
<evidence type="ECO:0000313" key="4">
    <source>
        <dbReference type="EMBL" id="CAJ0946078.1"/>
    </source>
</evidence>
<keyword evidence="5" id="KW-1185">Reference proteome</keyword>
<dbReference type="PANTHER" id="PTHR24412:SF490">
    <property type="entry name" value="BTB DOMAIN-CONTAINING PROTEIN"/>
    <property type="match status" value="1"/>
</dbReference>
<reference evidence="4" key="1">
    <citation type="submission" date="2023-07" db="EMBL/GenBank/DDBJ databases">
        <authorList>
            <person name="Stuckert A."/>
        </authorList>
    </citation>
    <scope>NUCLEOTIDE SEQUENCE</scope>
</reference>
<accession>A0ABN9LR15</accession>
<dbReference type="SMART" id="SM00875">
    <property type="entry name" value="BACK"/>
    <property type="match status" value="1"/>
</dbReference>
<comment type="caution">
    <text evidence="4">The sequence shown here is derived from an EMBL/GenBank/DDBJ whole genome shotgun (WGS) entry which is preliminary data.</text>
</comment>
<dbReference type="PROSITE" id="PS50097">
    <property type="entry name" value="BTB"/>
    <property type="match status" value="1"/>
</dbReference>
<dbReference type="PANTHER" id="PTHR24412">
    <property type="entry name" value="KELCH PROTEIN"/>
    <property type="match status" value="1"/>
</dbReference>
<dbReference type="Pfam" id="PF00651">
    <property type="entry name" value="BTB"/>
    <property type="match status" value="1"/>
</dbReference>
<evidence type="ECO:0000256" key="2">
    <source>
        <dbReference type="ARBA" id="ARBA00022737"/>
    </source>
</evidence>
<organism evidence="4 5">
    <name type="scientific">Ranitomeya imitator</name>
    <name type="common">mimic poison frog</name>
    <dbReference type="NCBI Taxonomy" id="111125"/>
    <lineage>
        <taxon>Eukaryota</taxon>
        <taxon>Metazoa</taxon>
        <taxon>Chordata</taxon>
        <taxon>Craniata</taxon>
        <taxon>Vertebrata</taxon>
        <taxon>Euteleostomi</taxon>
        <taxon>Amphibia</taxon>
        <taxon>Batrachia</taxon>
        <taxon>Anura</taxon>
        <taxon>Neobatrachia</taxon>
        <taxon>Hyloidea</taxon>
        <taxon>Dendrobatidae</taxon>
        <taxon>Dendrobatinae</taxon>
        <taxon>Ranitomeya</taxon>
    </lineage>
</organism>
<dbReference type="Pfam" id="PF07707">
    <property type="entry name" value="BACK"/>
    <property type="match status" value="1"/>
</dbReference>
<keyword evidence="2" id="KW-0677">Repeat</keyword>
<protein>
    <recommendedName>
        <fullName evidence="3">BTB domain-containing protein</fullName>
    </recommendedName>
</protein>